<dbReference type="InterPro" id="IPR001206">
    <property type="entry name" value="Diacylglycerol_kinase_cat_dom"/>
</dbReference>
<dbReference type="Gene3D" id="3.40.50.10330">
    <property type="entry name" value="Probable inorganic polyphosphate/atp-NAD kinase, domain 1"/>
    <property type="match status" value="1"/>
</dbReference>
<evidence type="ECO:0000256" key="7">
    <source>
        <dbReference type="ARBA" id="ARBA00022840"/>
    </source>
</evidence>
<keyword evidence="9" id="KW-0443">Lipid metabolism</keyword>
<comment type="cofactor">
    <cofactor evidence="1">
        <name>Mg(2+)</name>
        <dbReference type="ChEBI" id="CHEBI:18420"/>
    </cofactor>
</comment>
<evidence type="ECO:0000256" key="9">
    <source>
        <dbReference type="ARBA" id="ARBA00023098"/>
    </source>
</evidence>
<evidence type="ECO:0000256" key="5">
    <source>
        <dbReference type="ARBA" id="ARBA00022741"/>
    </source>
</evidence>
<keyword evidence="10" id="KW-0594">Phospholipid biosynthesis</keyword>
<evidence type="ECO:0000256" key="11">
    <source>
        <dbReference type="ARBA" id="ARBA00023264"/>
    </source>
</evidence>
<evidence type="ECO:0000259" key="12">
    <source>
        <dbReference type="PROSITE" id="PS50146"/>
    </source>
</evidence>
<dbReference type="InterPro" id="IPR045540">
    <property type="entry name" value="YegS/DAGK_C"/>
</dbReference>
<dbReference type="PROSITE" id="PS50146">
    <property type="entry name" value="DAGK"/>
    <property type="match status" value="1"/>
</dbReference>
<evidence type="ECO:0000313" key="13">
    <source>
        <dbReference type="EMBL" id="MBT0608865.1"/>
    </source>
</evidence>
<keyword evidence="11" id="KW-1208">Phospholipid metabolism</keyword>
<dbReference type="RefSeq" id="WP_214113995.1">
    <property type="nucleotide sequence ID" value="NZ_JAHCTB010000005.1"/>
</dbReference>
<dbReference type="PANTHER" id="PTHR12358:SF106">
    <property type="entry name" value="LIPID KINASE YEGS"/>
    <property type="match status" value="1"/>
</dbReference>
<dbReference type="InterPro" id="IPR016064">
    <property type="entry name" value="NAD/diacylglycerol_kinase_sf"/>
</dbReference>
<dbReference type="Pfam" id="PF00781">
    <property type="entry name" value="DAGK_cat"/>
    <property type="match status" value="1"/>
</dbReference>
<sequence length="305" mass="33509">MKSKSYILLIVNPIAGDSEKDHIIEGVDYEAAQRGYSLKIFETTGGDDVSQIQDILKEYHPERVLVAGGDGTISLVAQCLRNSNIVMGIIPAGSANGMAVNFEIPETVEEQIEVAFSDCLLKVDTLIINDKICLHIADLGMNAELVKNYESSNIRGKLGYFLQSIPTIINSGGPYDFSIQTENETFEKSGILLAIANANKFGTGANINPKGKINDGIFEILIFKNLDFIEILKTLQDNPEMSSEFVDIISTKKAIISTKKKVSFQIDGEFLGEVSEITAAVKPKSLLMAVPQEYCEMHNYTKDNQ</sequence>
<name>A0ABS5S8W0_9FLAO</name>
<evidence type="ECO:0000256" key="2">
    <source>
        <dbReference type="ARBA" id="ARBA00022516"/>
    </source>
</evidence>
<keyword evidence="2" id="KW-0444">Lipid biosynthesis</keyword>
<keyword evidence="6 13" id="KW-0418">Kinase</keyword>
<keyword evidence="8" id="KW-0460">Magnesium</keyword>
<dbReference type="EMBL" id="JAHCTB010000005">
    <property type="protein sequence ID" value="MBT0608865.1"/>
    <property type="molecule type" value="Genomic_DNA"/>
</dbReference>
<organism evidence="13 14">
    <name type="scientific">Aequorivita echinoideorum</name>
    <dbReference type="NCBI Taxonomy" id="1549647"/>
    <lineage>
        <taxon>Bacteria</taxon>
        <taxon>Pseudomonadati</taxon>
        <taxon>Bacteroidota</taxon>
        <taxon>Flavobacteriia</taxon>
        <taxon>Flavobacteriales</taxon>
        <taxon>Flavobacteriaceae</taxon>
        <taxon>Aequorivita</taxon>
    </lineage>
</organism>
<dbReference type="InterPro" id="IPR017438">
    <property type="entry name" value="ATP-NAD_kinase_N"/>
</dbReference>
<accession>A0ABS5S8W0</accession>
<dbReference type="InterPro" id="IPR050187">
    <property type="entry name" value="Lipid_Phosphate_FormReg"/>
</dbReference>
<dbReference type="SMART" id="SM00046">
    <property type="entry name" value="DAGKc"/>
    <property type="match status" value="1"/>
</dbReference>
<dbReference type="Pfam" id="PF19279">
    <property type="entry name" value="YegS_C"/>
    <property type="match status" value="1"/>
</dbReference>
<evidence type="ECO:0000256" key="4">
    <source>
        <dbReference type="ARBA" id="ARBA00022723"/>
    </source>
</evidence>
<evidence type="ECO:0000256" key="6">
    <source>
        <dbReference type="ARBA" id="ARBA00022777"/>
    </source>
</evidence>
<keyword evidence="4" id="KW-0479">Metal-binding</keyword>
<comment type="caution">
    <text evidence="13">The sequence shown here is derived from an EMBL/GenBank/DDBJ whole genome shotgun (WGS) entry which is preliminary data.</text>
</comment>
<dbReference type="Proteomes" id="UP001297092">
    <property type="component" value="Unassembled WGS sequence"/>
</dbReference>
<evidence type="ECO:0000313" key="14">
    <source>
        <dbReference type="Proteomes" id="UP001297092"/>
    </source>
</evidence>
<dbReference type="NCBIfam" id="TIGR00147">
    <property type="entry name" value="YegS/Rv2252/BmrU family lipid kinase"/>
    <property type="match status" value="1"/>
</dbReference>
<keyword evidence="3" id="KW-0808">Transferase</keyword>
<dbReference type="Gene3D" id="2.60.200.40">
    <property type="match status" value="1"/>
</dbReference>
<keyword evidence="14" id="KW-1185">Reference proteome</keyword>
<proteinExistence type="predicted"/>
<reference evidence="13 14" key="1">
    <citation type="submission" date="2021-05" db="EMBL/GenBank/DDBJ databases">
        <title>Aequorivita echinoideorum JCM 30378 genome.</title>
        <authorList>
            <person name="Zhang H."/>
            <person name="Li C."/>
        </authorList>
    </citation>
    <scope>NUCLEOTIDE SEQUENCE [LARGE SCALE GENOMIC DNA]</scope>
    <source>
        <strain evidence="13 14">JCM30378</strain>
    </source>
</reference>
<evidence type="ECO:0000256" key="10">
    <source>
        <dbReference type="ARBA" id="ARBA00023209"/>
    </source>
</evidence>
<evidence type="ECO:0000256" key="1">
    <source>
        <dbReference type="ARBA" id="ARBA00001946"/>
    </source>
</evidence>
<keyword evidence="5" id="KW-0547">Nucleotide-binding</keyword>
<dbReference type="GO" id="GO:0016301">
    <property type="term" value="F:kinase activity"/>
    <property type="evidence" value="ECO:0007669"/>
    <property type="project" value="UniProtKB-KW"/>
</dbReference>
<feature type="domain" description="DAGKc" evidence="12">
    <location>
        <begin position="2"/>
        <end position="132"/>
    </location>
</feature>
<keyword evidence="7" id="KW-0067">ATP-binding</keyword>
<evidence type="ECO:0000256" key="8">
    <source>
        <dbReference type="ARBA" id="ARBA00022842"/>
    </source>
</evidence>
<gene>
    <name evidence="13" type="ORF">KIV10_11790</name>
</gene>
<dbReference type="InterPro" id="IPR005218">
    <property type="entry name" value="Diacylglycerol/lipid_kinase"/>
</dbReference>
<evidence type="ECO:0000256" key="3">
    <source>
        <dbReference type="ARBA" id="ARBA00022679"/>
    </source>
</evidence>
<protein>
    <submittedName>
        <fullName evidence="13">YegS/Rv2252/BmrU family lipid kinase</fullName>
    </submittedName>
</protein>
<dbReference type="PANTHER" id="PTHR12358">
    <property type="entry name" value="SPHINGOSINE KINASE"/>
    <property type="match status" value="1"/>
</dbReference>
<dbReference type="SUPFAM" id="SSF111331">
    <property type="entry name" value="NAD kinase/diacylglycerol kinase-like"/>
    <property type="match status" value="1"/>
</dbReference>